<dbReference type="AlphaFoldDB" id="A0A5K7ZXA6"/>
<dbReference type="FunFam" id="3.20.20.70:FF:000030">
    <property type="entry name" value="Nicotinate-nucleotide pyrophosphorylase, carboxylating"/>
    <property type="match status" value="1"/>
</dbReference>
<evidence type="ECO:0000313" key="9">
    <source>
        <dbReference type="Proteomes" id="UP000425960"/>
    </source>
</evidence>
<dbReference type="PANTHER" id="PTHR32179">
    <property type="entry name" value="NICOTINATE-NUCLEOTIDE PYROPHOSPHORYLASE [CARBOXYLATING]"/>
    <property type="match status" value="1"/>
</dbReference>
<dbReference type="GO" id="GO:0004514">
    <property type="term" value="F:nicotinate-nucleotide diphosphorylase (carboxylating) activity"/>
    <property type="evidence" value="ECO:0007669"/>
    <property type="project" value="InterPro"/>
</dbReference>
<dbReference type="InterPro" id="IPR037128">
    <property type="entry name" value="Quinolinate_PRibosylTase_N_sf"/>
</dbReference>
<dbReference type="KEGG" id="dov:DSCO28_53800"/>
<dbReference type="InterPro" id="IPR013785">
    <property type="entry name" value="Aldolase_TIM"/>
</dbReference>
<dbReference type="Proteomes" id="UP000425960">
    <property type="component" value="Chromosome"/>
</dbReference>
<dbReference type="GO" id="GO:0034213">
    <property type="term" value="P:quinolinate catabolic process"/>
    <property type="evidence" value="ECO:0007669"/>
    <property type="project" value="TreeGrafter"/>
</dbReference>
<dbReference type="InterPro" id="IPR036068">
    <property type="entry name" value="Nicotinate_pribotase-like_C"/>
</dbReference>
<dbReference type="InterPro" id="IPR027277">
    <property type="entry name" value="NadC/ModD"/>
</dbReference>
<dbReference type="SUPFAM" id="SSF54675">
    <property type="entry name" value="Nicotinate/Quinolinate PRTase N-terminal domain-like"/>
    <property type="match status" value="1"/>
</dbReference>
<evidence type="ECO:0000256" key="1">
    <source>
        <dbReference type="ARBA" id="ARBA00009400"/>
    </source>
</evidence>
<evidence type="ECO:0000256" key="2">
    <source>
        <dbReference type="ARBA" id="ARBA00019205"/>
    </source>
</evidence>
<dbReference type="PIRSF" id="PIRSF006250">
    <property type="entry name" value="NadC_ModD"/>
    <property type="match status" value="1"/>
</dbReference>
<dbReference type="InterPro" id="IPR002638">
    <property type="entry name" value="Quinolinate_PRibosylTrfase_C"/>
</dbReference>
<protein>
    <recommendedName>
        <fullName evidence="2">Putative pyrophosphorylase ModD</fullName>
    </recommendedName>
</protein>
<feature type="domain" description="Quinolinate phosphoribosyl transferase N-terminal" evidence="7">
    <location>
        <begin position="21"/>
        <end position="104"/>
    </location>
</feature>
<evidence type="ECO:0000259" key="7">
    <source>
        <dbReference type="Pfam" id="PF02749"/>
    </source>
</evidence>
<dbReference type="RefSeq" id="WP_155324621.1">
    <property type="nucleotide sequence ID" value="NZ_AP021876.1"/>
</dbReference>
<accession>A0A5K7ZXA6</accession>
<dbReference type="SUPFAM" id="SSF51690">
    <property type="entry name" value="Nicotinate/Quinolinate PRTase C-terminal domain-like"/>
    <property type="match status" value="1"/>
</dbReference>
<evidence type="ECO:0000256" key="5">
    <source>
        <dbReference type="PIRNR" id="PIRNR006250"/>
    </source>
</evidence>
<organism evidence="8 9">
    <name type="scientific">Desulfosarcina ovata subsp. sediminis</name>
    <dbReference type="NCBI Taxonomy" id="885957"/>
    <lineage>
        <taxon>Bacteria</taxon>
        <taxon>Pseudomonadati</taxon>
        <taxon>Thermodesulfobacteriota</taxon>
        <taxon>Desulfobacteria</taxon>
        <taxon>Desulfobacterales</taxon>
        <taxon>Desulfosarcinaceae</taxon>
        <taxon>Desulfosarcina</taxon>
    </lineage>
</organism>
<gene>
    <name evidence="8" type="primary">modD</name>
    <name evidence="8" type="ORF">DSCO28_53800</name>
</gene>
<feature type="domain" description="Quinolinate phosphoribosyl transferase C-terminal" evidence="6">
    <location>
        <begin position="106"/>
        <end position="274"/>
    </location>
</feature>
<dbReference type="NCBIfam" id="TIGR01334">
    <property type="entry name" value="modD"/>
    <property type="match status" value="1"/>
</dbReference>
<evidence type="ECO:0000259" key="6">
    <source>
        <dbReference type="Pfam" id="PF01729"/>
    </source>
</evidence>
<proteinExistence type="inferred from homology"/>
<evidence type="ECO:0000256" key="4">
    <source>
        <dbReference type="ARBA" id="ARBA00022679"/>
    </source>
</evidence>
<dbReference type="Pfam" id="PF02749">
    <property type="entry name" value="QRPTase_N"/>
    <property type="match status" value="1"/>
</dbReference>
<dbReference type="EMBL" id="AP021876">
    <property type="protein sequence ID" value="BBO84814.1"/>
    <property type="molecule type" value="Genomic_DNA"/>
</dbReference>
<reference evidence="8 9" key="1">
    <citation type="submission" date="2019-11" db="EMBL/GenBank/DDBJ databases">
        <title>Comparative genomics of hydrocarbon-degrading Desulfosarcina strains.</title>
        <authorList>
            <person name="Watanabe M."/>
            <person name="Kojima H."/>
            <person name="Fukui M."/>
        </authorList>
    </citation>
    <scope>NUCLEOTIDE SEQUENCE [LARGE SCALE GENOMIC DNA]</scope>
    <source>
        <strain evidence="8 9">28bB2T</strain>
    </source>
</reference>
<evidence type="ECO:0000313" key="8">
    <source>
        <dbReference type="EMBL" id="BBO84814.1"/>
    </source>
</evidence>
<dbReference type="Gene3D" id="3.20.20.70">
    <property type="entry name" value="Aldolase class I"/>
    <property type="match status" value="1"/>
</dbReference>
<dbReference type="InterPro" id="IPR022412">
    <property type="entry name" value="Quinolinate_PRibosylTrfase_N"/>
</dbReference>
<dbReference type="GO" id="GO:0005737">
    <property type="term" value="C:cytoplasm"/>
    <property type="evidence" value="ECO:0007669"/>
    <property type="project" value="TreeGrafter"/>
</dbReference>
<dbReference type="Gene3D" id="3.90.1170.20">
    <property type="entry name" value="Quinolinate phosphoribosyl transferase, N-terminal domain"/>
    <property type="match status" value="1"/>
</dbReference>
<sequence>MIYFTESEIDQLIEDDVPLGDMTTGMMNLSGKKAKITLLARNPMVACCTEEAVRLYRKVDLKVHHAVASGTELNPGDPLISAEGDAAAVHLVWRTGSALVEFASGVAGRTRQLVQNARAENAATTVAGTRKHPPYMKKVALKALMAGGGVPHRTGLSDTILIFKEHLLFTGGYDNLAETVMKMKAIQKERKIVVEGHTEAQAMAIVRSGADAVQVDKMTPEEFSACASVCRQANPGICMIAAGGINGTNAAAYAKAGADVLVSSWIYFAPPADVKAQITP</sequence>
<dbReference type="PANTHER" id="PTHR32179:SF4">
    <property type="entry name" value="PYROPHOSPHORYLASE MODD-RELATED"/>
    <property type="match status" value="1"/>
</dbReference>
<keyword evidence="3 5" id="KW-0328">Glycosyltransferase</keyword>
<keyword evidence="4 5" id="KW-0808">Transferase</keyword>
<dbReference type="GO" id="GO:0009435">
    <property type="term" value="P:NAD+ biosynthetic process"/>
    <property type="evidence" value="ECO:0007669"/>
    <property type="project" value="InterPro"/>
</dbReference>
<evidence type="ECO:0000256" key="3">
    <source>
        <dbReference type="ARBA" id="ARBA00022676"/>
    </source>
</evidence>
<comment type="similarity">
    <text evidence="1 5">Belongs to the NadC/ModD family.</text>
</comment>
<dbReference type="InterPro" id="IPR006242">
    <property type="entry name" value="ModD"/>
</dbReference>
<name>A0A5K7ZXA6_9BACT</name>
<dbReference type="Pfam" id="PF01729">
    <property type="entry name" value="QRPTase_C"/>
    <property type="match status" value="1"/>
</dbReference>